<comment type="caution">
    <text evidence="7">The sequence shown here is derived from an EMBL/GenBank/DDBJ whole genome shotgun (WGS) entry which is preliminary data.</text>
</comment>
<keyword evidence="3" id="KW-0547">Nucleotide-binding</keyword>
<dbReference type="InterPro" id="IPR003593">
    <property type="entry name" value="AAA+_ATPase"/>
</dbReference>
<evidence type="ECO:0000313" key="8">
    <source>
        <dbReference type="Proteomes" id="UP000285523"/>
    </source>
</evidence>
<evidence type="ECO:0000313" key="7">
    <source>
        <dbReference type="EMBL" id="RJF77788.1"/>
    </source>
</evidence>
<evidence type="ECO:0000256" key="4">
    <source>
        <dbReference type="ARBA" id="ARBA00022840"/>
    </source>
</evidence>
<dbReference type="InterPro" id="IPR003439">
    <property type="entry name" value="ABC_transporter-like_ATP-bd"/>
</dbReference>
<evidence type="ECO:0000256" key="3">
    <source>
        <dbReference type="ARBA" id="ARBA00022741"/>
    </source>
</evidence>
<accession>A0A418VNI3</accession>
<dbReference type="PANTHER" id="PTHR42788:SF13">
    <property type="entry name" value="ALIPHATIC SULFONATES IMPORT ATP-BINDING PROTEIN SSUB"/>
    <property type="match status" value="1"/>
</dbReference>
<comment type="similarity">
    <text evidence="1">Belongs to the ABC transporter superfamily.</text>
</comment>
<dbReference type="InterPro" id="IPR017871">
    <property type="entry name" value="ABC_transporter-like_CS"/>
</dbReference>
<keyword evidence="4 7" id="KW-0067">ATP-binding</keyword>
<dbReference type="Proteomes" id="UP000285523">
    <property type="component" value="Unassembled WGS sequence"/>
</dbReference>
<keyword evidence="2" id="KW-0813">Transport</keyword>
<dbReference type="SMART" id="SM00382">
    <property type="entry name" value="AAA"/>
    <property type="match status" value="1"/>
</dbReference>
<reference evidence="7 8" key="1">
    <citation type="submission" date="2018-09" db="EMBL/GenBank/DDBJ databases">
        <title>Draft genome sequence of Rhodopseudomonas palustris 2.1.18.</title>
        <authorList>
            <person name="Robertson S.L."/>
            <person name="Meyer T.E."/>
            <person name="Kyndt J.A."/>
        </authorList>
    </citation>
    <scope>NUCLEOTIDE SEQUENCE [LARGE SCALE GENOMIC DNA]</scope>
    <source>
        <strain evidence="7 8">2.1.18</strain>
    </source>
</reference>
<evidence type="ECO:0000259" key="6">
    <source>
        <dbReference type="PROSITE" id="PS50893"/>
    </source>
</evidence>
<comment type="function">
    <text evidence="5">Involved in beta-(1--&gt;2)glucan export. Transmembrane domains (TMD) form a pore in the inner membrane and the ATP-binding domain (NBD) is responsible for energy generation.</text>
</comment>
<dbReference type="Pfam" id="PF00005">
    <property type="entry name" value="ABC_tran"/>
    <property type="match status" value="1"/>
</dbReference>
<dbReference type="PROSITE" id="PS00211">
    <property type="entry name" value="ABC_TRANSPORTER_1"/>
    <property type="match status" value="1"/>
</dbReference>
<dbReference type="GO" id="GO:0016887">
    <property type="term" value="F:ATP hydrolysis activity"/>
    <property type="evidence" value="ECO:0007669"/>
    <property type="project" value="InterPro"/>
</dbReference>
<dbReference type="AlphaFoldDB" id="A0A418VNI3"/>
<dbReference type="InterPro" id="IPR027417">
    <property type="entry name" value="P-loop_NTPase"/>
</dbReference>
<sequence>MQASTNQAAAADSVISLRGVRKQFGSHRVVDDLSFDVRRGEIVTLLGRTGAGKTTVLNMIMGTTRADAGAVQVAGFDPFKQFEALKGRLAVAFQTDRLLPWRTAVQNAELGLLILGEGRDSARAKAIAALASVNLAGAEDKYPHELSGGMRQRVSLARALAVDPELILLDESFSQLDHVTSRTLRQDFCKVARESRKTCLIVTHRIDDALEMADRVIVLGPGAEIMLEMPLAEARVDEASRDRCRAQIEAALGGKDDDEEA</sequence>
<dbReference type="InterPro" id="IPR050166">
    <property type="entry name" value="ABC_transporter_ATP-bind"/>
</dbReference>
<evidence type="ECO:0000256" key="2">
    <source>
        <dbReference type="ARBA" id="ARBA00022448"/>
    </source>
</evidence>
<proteinExistence type="inferred from homology"/>
<evidence type="ECO:0000256" key="5">
    <source>
        <dbReference type="ARBA" id="ARBA00024722"/>
    </source>
</evidence>
<dbReference type="GO" id="GO:0005524">
    <property type="term" value="F:ATP binding"/>
    <property type="evidence" value="ECO:0007669"/>
    <property type="project" value="UniProtKB-KW"/>
</dbReference>
<evidence type="ECO:0000256" key="1">
    <source>
        <dbReference type="ARBA" id="ARBA00005417"/>
    </source>
</evidence>
<dbReference type="SUPFAM" id="SSF52540">
    <property type="entry name" value="P-loop containing nucleoside triphosphate hydrolases"/>
    <property type="match status" value="1"/>
</dbReference>
<organism evidence="7 8">
    <name type="scientific">Rhodopseudomonas palustris</name>
    <dbReference type="NCBI Taxonomy" id="1076"/>
    <lineage>
        <taxon>Bacteria</taxon>
        <taxon>Pseudomonadati</taxon>
        <taxon>Pseudomonadota</taxon>
        <taxon>Alphaproteobacteria</taxon>
        <taxon>Hyphomicrobiales</taxon>
        <taxon>Nitrobacteraceae</taxon>
        <taxon>Rhodopseudomonas</taxon>
    </lineage>
</organism>
<protein>
    <submittedName>
        <fullName evidence="7">ABC transporter ATP-binding protein</fullName>
    </submittedName>
</protein>
<dbReference type="OrthoDB" id="9802264at2"/>
<dbReference type="PROSITE" id="PS50893">
    <property type="entry name" value="ABC_TRANSPORTER_2"/>
    <property type="match status" value="1"/>
</dbReference>
<dbReference type="Gene3D" id="3.40.50.300">
    <property type="entry name" value="P-loop containing nucleotide triphosphate hydrolases"/>
    <property type="match status" value="1"/>
</dbReference>
<dbReference type="PANTHER" id="PTHR42788">
    <property type="entry name" value="TAURINE IMPORT ATP-BINDING PROTEIN-RELATED"/>
    <property type="match status" value="1"/>
</dbReference>
<gene>
    <name evidence="7" type="ORF">D4Q52_02450</name>
</gene>
<name>A0A418VNI3_RHOPL</name>
<dbReference type="EMBL" id="QYYD01000002">
    <property type="protein sequence ID" value="RJF77788.1"/>
    <property type="molecule type" value="Genomic_DNA"/>
</dbReference>
<feature type="domain" description="ABC transporter" evidence="6">
    <location>
        <begin position="15"/>
        <end position="246"/>
    </location>
</feature>